<dbReference type="RefSeq" id="WP_133987426.1">
    <property type="nucleotide sequence ID" value="NZ_SOBK01000013.1"/>
</dbReference>
<dbReference type="EMBL" id="SOBK01000013">
    <property type="protein sequence ID" value="TDT86438.1"/>
    <property type="molecule type" value="Genomic_DNA"/>
</dbReference>
<evidence type="ECO:0000313" key="2">
    <source>
        <dbReference type="Proteomes" id="UP000295506"/>
    </source>
</evidence>
<dbReference type="AlphaFoldDB" id="A0AA94PL14"/>
<sequence length="145" mass="16676">MTTVSTWRTNLIRKAKTLQKRVLVMPDEDYRFMLEDRYKQSSTADLTMEQLQDLVTHLDVMAGNSAKQRPSRPDAQAQKIWALWQALHEAGVVRDPSEAAINAYVKRMTRRGKASGVESYRWLNHYQASGIIEALKKWSQRVGVV</sequence>
<proteinExistence type="predicted"/>
<reference evidence="1 2" key="1">
    <citation type="submission" date="2019-03" db="EMBL/GenBank/DDBJ databases">
        <title>Genomic Encyclopedia of Type Strains, Phase IV (KMG-IV): sequencing the most valuable type-strain genomes for metagenomic binning, comparative biology and taxonomic classification.</title>
        <authorList>
            <person name="Goeker M."/>
        </authorList>
    </citation>
    <scope>NUCLEOTIDE SEQUENCE [LARGE SCALE GENOMIC DNA]</scope>
    <source>
        <strain evidence="1 2">DSM 101483</strain>
    </source>
</reference>
<dbReference type="InterPro" id="IPR009363">
    <property type="entry name" value="Phage_Mu_Gp16"/>
</dbReference>
<gene>
    <name evidence="1" type="ORF">EDC59_113114</name>
</gene>
<evidence type="ECO:0000313" key="1">
    <source>
        <dbReference type="EMBL" id="TDT86438.1"/>
    </source>
</evidence>
<organism evidence="1 2">
    <name type="scientific">Pseudodesulfovibrio indicus</name>
    <dbReference type="NCBI Taxonomy" id="1716143"/>
    <lineage>
        <taxon>Bacteria</taxon>
        <taxon>Pseudomonadati</taxon>
        <taxon>Thermodesulfobacteriota</taxon>
        <taxon>Desulfovibrionia</taxon>
        <taxon>Desulfovibrionales</taxon>
        <taxon>Desulfovibrionaceae</taxon>
    </lineage>
</organism>
<accession>A0AA94PL14</accession>
<protein>
    <submittedName>
        <fullName evidence="1">Phage gp16-like protein</fullName>
    </submittedName>
</protein>
<comment type="caution">
    <text evidence="1">The sequence shown here is derived from an EMBL/GenBank/DDBJ whole genome shotgun (WGS) entry which is preliminary data.</text>
</comment>
<name>A0AA94PL14_9BACT</name>
<dbReference type="Pfam" id="PF06252">
    <property type="entry name" value="GemA"/>
    <property type="match status" value="1"/>
</dbReference>
<dbReference type="Proteomes" id="UP000295506">
    <property type="component" value="Unassembled WGS sequence"/>
</dbReference>